<dbReference type="PROSITE" id="PS51891">
    <property type="entry name" value="CENP_V_GFA"/>
    <property type="match status" value="1"/>
</dbReference>
<dbReference type="SUPFAM" id="SSF51316">
    <property type="entry name" value="Mss4-like"/>
    <property type="match status" value="1"/>
</dbReference>
<comment type="similarity">
    <text evidence="1">Belongs to the Gfa family.</text>
</comment>
<evidence type="ECO:0000259" key="4">
    <source>
        <dbReference type="PROSITE" id="PS51891"/>
    </source>
</evidence>
<protein>
    <submittedName>
        <fullName evidence="5">GFA family protein</fullName>
    </submittedName>
</protein>
<dbReference type="GO" id="GO:0016846">
    <property type="term" value="F:carbon-sulfur lyase activity"/>
    <property type="evidence" value="ECO:0007669"/>
    <property type="project" value="InterPro"/>
</dbReference>
<evidence type="ECO:0000256" key="3">
    <source>
        <dbReference type="ARBA" id="ARBA00022833"/>
    </source>
</evidence>
<evidence type="ECO:0000256" key="1">
    <source>
        <dbReference type="ARBA" id="ARBA00005495"/>
    </source>
</evidence>
<dbReference type="GO" id="GO:0046872">
    <property type="term" value="F:metal ion binding"/>
    <property type="evidence" value="ECO:0007669"/>
    <property type="project" value="UniProtKB-KW"/>
</dbReference>
<dbReference type="Gene3D" id="2.170.150.70">
    <property type="match status" value="1"/>
</dbReference>
<dbReference type="InterPro" id="IPR052355">
    <property type="entry name" value="CENP-V-like"/>
</dbReference>
<evidence type="ECO:0000256" key="2">
    <source>
        <dbReference type="ARBA" id="ARBA00022723"/>
    </source>
</evidence>
<keyword evidence="3" id="KW-0862">Zinc</keyword>
<dbReference type="AlphaFoldDB" id="A0A934VUF4"/>
<sequence>MASQHYSGSCQCGSVAFVVDADLDSSVTCNCSRCQRLGWVLTFVPKAAFTLTKDGPVTEYRFNKEAISHRFCPVCGIEAFAFGERDGAEMVAVNVNCLDGVDPRALSPRHVDGASR</sequence>
<dbReference type="InterPro" id="IPR006913">
    <property type="entry name" value="CENP-V/GFA"/>
</dbReference>
<evidence type="ECO:0000313" key="6">
    <source>
        <dbReference type="Proteomes" id="UP000640485"/>
    </source>
</evidence>
<name>A0A934VUF4_9RHOB</name>
<dbReference type="Pfam" id="PF04828">
    <property type="entry name" value="GFA"/>
    <property type="match status" value="1"/>
</dbReference>
<accession>A0A934VUF4</accession>
<keyword evidence="2" id="KW-0479">Metal-binding</keyword>
<keyword evidence="6" id="KW-1185">Reference proteome</keyword>
<evidence type="ECO:0000313" key="5">
    <source>
        <dbReference type="EMBL" id="MBK4215761.1"/>
    </source>
</evidence>
<gene>
    <name evidence="5" type="ORF">JJJ17_07475</name>
</gene>
<proteinExistence type="inferred from homology"/>
<organism evidence="5 6">
    <name type="scientific">Paracoccus caeni</name>
    <dbReference type="NCBI Taxonomy" id="657651"/>
    <lineage>
        <taxon>Bacteria</taxon>
        <taxon>Pseudomonadati</taxon>
        <taxon>Pseudomonadota</taxon>
        <taxon>Alphaproteobacteria</taxon>
        <taxon>Rhodobacterales</taxon>
        <taxon>Paracoccaceae</taxon>
        <taxon>Paracoccus</taxon>
    </lineage>
</organism>
<dbReference type="Proteomes" id="UP000640485">
    <property type="component" value="Unassembled WGS sequence"/>
</dbReference>
<feature type="domain" description="CENP-V/GFA" evidence="4">
    <location>
        <begin position="6"/>
        <end position="116"/>
    </location>
</feature>
<dbReference type="PANTHER" id="PTHR28620">
    <property type="entry name" value="CENTROMERE PROTEIN V"/>
    <property type="match status" value="1"/>
</dbReference>
<dbReference type="PANTHER" id="PTHR28620:SF1">
    <property type="entry name" value="CENP-V_GFA DOMAIN-CONTAINING PROTEIN"/>
    <property type="match status" value="1"/>
</dbReference>
<dbReference type="EMBL" id="JAEPRQ010000002">
    <property type="protein sequence ID" value="MBK4215761.1"/>
    <property type="molecule type" value="Genomic_DNA"/>
</dbReference>
<dbReference type="InterPro" id="IPR011057">
    <property type="entry name" value="Mss4-like_sf"/>
</dbReference>
<reference evidence="5" key="1">
    <citation type="submission" date="2021-01" db="EMBL/GenBank/DDBJ databases">
        <title>Paracoccus amoyensis sp. nov., isolated from the surface seawater along the coast of Xiamen Island, China.</title>
        <authorList>
            <person name="Lyu L."/>
        </authorList>
    </citation>
    <scope>NUCLEOTIDE SEQUENCE</scope>
    <source>
        <strain evidence="5">MJ17</strain>
    </source>
</reference>
<comment type="caution">
    <text evidence="5">The sequence shown here is derived from an EMBL/GenBank/DDBJ whole genome shotgun (WGS) entry which is preliminary data.</text>
</comment>